<evidence type="ECO:0000313" key="2">
    <source>
        <dbReference type="Proteomes" id="UP000602004"/>
    </source>
</evidence>
<dbReference type="Pfam" id="PF07366">
    <property type="entry name" value="SnoaL"/>
    <property type="match status" value="1"/>
</dbReference>
<organism evidence="1 2">
    <name type="scientific">Paraburkholderia caffeinilytica</name>
    <dbReference type="NCBI Taxonomy" id="1761016"/>
    <lineage>
        <taxon>Bacteria</taxon>
        <taxon>Pseudomonadati</taxon>
        <taxon>Pseudomonadota</taxon>
        <taxon>Betaproteobacteria</taxon>
        <taxon>Burkholderiales</taxon>
        <taxon>Burkholderiaceae</taxon>
        <taxon>Paraburkholderia</taxon>
    </lineage>
</organism>
<dbReference type="PANTHER" id="PTHR38436:SF1">
    <property type="entry name" value="ESTER CYCLASE"/>
    <property type="match status" value="1"/>
</dbReference>
<evidence type="ECO:0000313" key="1">
    <source>
        <dbReference type="EMBL" id="GGC27157.1"/>
    </source>
</evidence>
<dbReference type="InterPro" id="IPR032710">
    <property type="entry name" value="NTF2-like_dom_sf"/>
</dbReference>
<reference evidence="2" key="1">
    <citation type="journal article" date="2019" name="Int. J. Syst. Evol. Microbiol.">
        <title>The Global Catalogue of Microorganisms (GCM) 10K type strain sequencing project: providing services to taxonomists for standard genome sequencing and annotation.</title>
        <authorList>
            <consortium name="The Broad Institute Genomics Platform"/>
            <consortium name="The Broad Institute Genome Sequencing Center for Infectious Disease"/>
            <person name="Wu L."/>
            <person name="Ma J."/>
        </authorList>
    </citation>
    <scope>NUCLEOTIDE SEQUENCE [LARGE SCALE GENOMIC DNA]</scope>
    <source>
        <strain evidence="2">CGMCC 1.15103</strain>
    </source>
</reference>
<dbReference type="SUPFAM" id="SSF54427">
    <property type="entry name" value="NTF2-like"/>
    <property type="match status" value="1"/>
</dbReference>
<protein>
    <recommendedName>
        <fullName evidence="3">Ester cyclase</fullName>
    </recommendedName>
</protein>
<sequence length="148" mass="17051">MTQQEKNMQTWRDIQACCNRGDWEALATYFDPDFRYINASRPDLGTYDEWIKSPMANFTTFPPCRYTIKEMTATDDKVWAYCHHYGVHSGGPYMGIQPTGNEVNVEWISIVTFNGDKVIRIFSIADVLGMFIQLGVIDRSQLPVNPNR</sequence>
<dbReference type="Proteomes" id="UP000602004">
    <property type="component" value="Unassembled WGS sequence"/>
</dbReference>
<comment type="caution">
    <text evidence="1">The sequence shown here is derived from an EMBL/GenBank/DDBJ whole genome shotgun (WGS) entry which is preliminary data.</text>
</comment>
<accession>A0ABQ1LNI8</accession>
<dbReference type="PANTHER" id="PTHR38436">
    <property type="entry name" value="POLYKETIDE CYCLASE SNOAL-LIKE DOMAIN"/>
    <property type="match status" value="1"/>
</dbReference>
<keyword evidence="2" id="KW-1185">Reference proteome</keyword>
<evidence type="ECO:0008006" key="3">
    <source>
        <dbReference type="Google" id="ProtNLM"/>
    </source>
</evidence>
<gene>
    <name evidence="1" type="ORF">GCM10011400_11970</name>
</gene>
<dbReference type="RefSeq" id="WP_115782968.1">
    <property type="nucleotide sequence ID" value="NZ_BMHL01000002.1"/>
</dbReference>
<dbReference type="InterPro" id="IPR009959">
    <property type="entry name" value="Cyclase_SnoaL-like"/>
</dbReference>
<proteinExistence type="predicted"/>
<dbReference type="EMBL" id="BMHL01000002">
    <property type="protein sequence ID" value="GGC27157.1"/>
    <property type="molecule type" value="Genomic_DNA"/>
</dbReference>
<dbReference type="Gene3D" id="3.10.450.50">
    <property type="match status" value="1"/>
</dbReference>
<name>A0ABQ1LNI8_9BURK</name>